<dbReference type="Proteomes" id="UP000233766">
    <property type="component" value="Unassembled WGS sequence"/>
</dbReference>
<reference evidence="1 2" key="1">
    <citation type="submission" date="2017-12" db="EMBL/GenBank/DDBJ databases">
        <title>Sequencing the genomes of 1000 Actinobacteria strains.</title>
        <authorList>
            <person name="Klenk H.-P."/>
        </authorList>
    </citation>
    <scope>NUCLEOTIDE SEQUENCE [LARGE SCALE GENOMIC DNA]</scope>
    <source>
        <strain evidence="1 2">DSM 44489</strain>
    </source>
</reference>
<dbReference type="RefSeq" id="WP_170112083.1">
    <property type="nucleotide sequence ID" value="NZ_PJMW01000002.1"/>
</dbReference>
<organism evidence="1 2">
    <name type="scientific">Nocardia fluminea</name>
    <dbReference type="NCBI Taxonomy" id="134984"/>
    <lineage>
        <taxon>Bacteria</taxon>
        <taxon>Bacillati</taxon>
        <taxon>Actinomycetota</taxon>
        <taxon>Actinomycetes</taxon>
        <taxon>Mycobacteriales</taxon>
        <taxon>Nocardiaceae</taxon>
        <taxon>Nocardia</taxon>
    </lineage>
</organism>
<dbReference type="AlphaFoldDB" id="A0A2N3V9T8"/>
<name>A0A2N3V9T8_9NOCA</name>
<dbReference type="EMBL" id="PJMW01000002">
    <property type="protein sequence ID" value="PKV78356.1"/>
    <property type="molecule type" value="Genomic_DNA"/>
</dbReference>
<sequence>MSPTILALILGLISLTTITICWPNPLDREPPQAGEETVAGELIGGSAGTRPIHRSDRV</sequence>
<protein>
    <submittedName>
        <fullName evidence="1">Uncharacterized protein</fullName>
    </submittedName>
</protein>
<accession>A0A2N3V9T8</accession>
<evidence type="ECO:0000313" key="2">
    <source>
        <dbReference type="Proteomes" id="UP000233766"/>
    </source>
</evidence>
<evidence type="ECO:0000313" key="1">
    <source>
        <dbReference type="EMBL" id="PKV78356.1"/>
    </source>
</evidence>
<comment type="caution">
    <text evidence="1">The sequence shown here is derived from an EMBL/GenBank/DDBJ whole genome shotgun (WGS) entry which is preliminary data.</text>
</comment>
<gene>
    <name evidence="1" type="ORF">ATK86_2722</name>
</gene>
<keyword evidence="2" id="KW-1185">Reference proteome</keyword>
<proteinExistence type="predicted"/>